<reference evidence="2" key="1">
    <citation type="journal article" date="2023" name="Science">
        <title>Elucidation of the pathway for biosynthesis of saponin adjuvants from the soapbark tree.</title>
        <authorList>
            <person name="Reed J."/>
            <person name="Orme A."/>
            <person name="El-Demerdash A."/>
            <person name="Owen C."/>
            <person name="Martin L.B.B."/>
            <person name="Misra R.C."/>
            <person name="Kikuchi S."/>
            <person name="Rejzek M."/>
            <person name="Martin A.C."/>
            <person name="Harkess A."/>
            <person name="Leebens-Mack J."/>
            <person name="Louveau T."/>
            <person name="Stephenson M.J."/>
            <person name="Osbourn A."/>
        </authorList>
    </citation>
    <scope>NUCLEOTIDE SEQUENCE</scope>
    <source>
        <strain evidence="2">S10</strain>
    </source>
</reference>
<dbReference type="EMBL" id="JARAOO010000014">
    <property type="protein sequence ID" value="KAJ7943701.1"/>
    <property type="molecule type" value="Genomic_DNA"/>
</dbReference>
<dbReference type="AlphaFoldDB" id="A0AAD7KQB4"/>
<comment type="caution">
    <text evidence="2">The sequence shown here is derived from an EMBL/GenBank/DDBJ whole genome shotgun (WGS) entry which is preliminary data.</text>
</comment>
<proteinExistence type="predicted"/>
<accession>A0AAD7KQB4</accession>
<organism evidence="2 3">
    <name type="scientific">Quillaja saponaria</name>
    <name type="common">Soap bark tree</name>
    <dbReference type="NCBI Taxonomy" id="32244"/>
    <lineage>
        <taxon>Eukaryota</taxon>
        <taxon>Viridiplantae</taxon>
        <taxon>Streptophyta</taxon>
        <taxon>Embryophyta</taxon>
        <taxon>Tracheophyta</taxon>
        <taxon>Spermatophyta</taxon>
        <taxon>Magnoliopsida</taxon>
        <taxon>eudicotyledons</taxon>
        <taxon>Gunneridae</taxon>
        <taxon>Pentapetalae</taxon>
        <taxon>rosids</taxon>
        <taxon>fabids</taxon>
        <taxon>Fabales</taxon>
        <taxon>Quillajaceae</taxon>
        <taxon>Quillaja</taxon>
    </lineage>
</organism>
<keyword evidence="1" id="KW-0560">Oxidoreductase</keyword>
<dbReference type="GO" id="GO:0004753">
    <property type="term" value="F:saccharopine dehydrogenase activity"/>
    <property type="evidence" value="ECO:0007669"/>
    <property type="project" value="TreeGrafter"/>
</dbReference>
<gene>
    <name evidence="2" type="ORF">O6P43_033216</name>
</gene>
<evidence type="ECO:0000313" key="3">
    <source>
        <dbReference type="Proteomes" id="UP001163823"/>
    </source>
</evidence>
<keyword evidence="3" id="KW-1185">Reference proteome</keyword>
<dbReference type="PANTHER" id="PTHR11133:SF22">
    <property type="entry name" value="ALPHA-AMINOADIPIC SEMIALDEHYDE SYNTHASE, MITOCHONDRIAL"/>
    <property type="match status" value="1"/>
</dbReference>
<dbReference type="GO" id="GO:0005737">
    <property type="term" value="C:cytoplasm"/>
    <property type="evidence" value="ECO:0007669"/>
    <property type="project" value="TreeGrafter"/>
</dbReference>
<dbReference type="PANTHER" id="PTHR11133">
    <property type="entry name" value="SACCHAROPINE DEHYDROGENASE"/>
    <property type="match status" value="1"/>
</dbReference>
<sequence length="112" mass="12804">MVEGIGQEWLALLCNHPLSVFIMMRCMRMLAVMYRKTCQNAGLILGIKQPTLEMIFPDRAYAFFSHTHKAQKENMPLLDKIIAENHCMIMNLLLGTMEKGCLHLENLPVELG</sequence>
<protein>
    <submittedName>
        <fullName evidence="2">Alpha-aminoadipic semialdehyde synthase</fullName>
    </submittedName>
</protein>
<evidence type="ECO:0000313" key="2">
    <source>
        <dbReference type="EMBL" id="KAJ7943701.1"/>
    </source>
</evidence>
<dbReference type="KEGG" id="qsa:O6P43_033216"/>
<evidence type="ECO:0000256" key="1">
    <source>
        <dbReference type="ARBA" id="ARBA00023002"/>
    </source>
</evidence>
<name>A0AAD7KQB4_QUISA</name>
<dbReference type="InterPro" id="IPR051168">
    <property type="entry name" value="AASS"/>
</dbReference>
<dbReference type="Gene3D" id="3.40.50.720">
    <property type="entry name" value="NAD(P)-binding Rossmann-like Domain"/>
    <property type="match status" value="1"/>
</dbReference>
<dbReference type="GO" id="GO:0019878">
    <property type="term" value="P:lysine biosynthetic process via aminoadipic acid"/>
    <property type="evidence" value="ECO:0007669"/>
    <property type="project" value="TreeGrafter"/>
</dbReference>
<dbReference type="Proteomes" id="UP001163823">
    <property type="component" value="Chromosome 14"/>
</dbReference>